<evidence type="ECO:0000313" key="4">
    <source>
        <dbReference type="Proteomes" id="UP000254236"/>
    </source>
</evidence>
<gene>
    <name evidence="2" type="ORF">DWV08_09195</name>
    <name evidence="3" type="ORF">DXU92_00940</name>
</gene>
<dbReference type="OrthoDB" id="4794541at2"/>
<dbReference type="RefSeq" id="WP_115413512.1">
    <property type="nucleotide sequence ID" value="NZ_CP031356.1"/>
</dbReference>
<dbReference type="KEGG" id="bsau:DWV08_09195"/>
<evidence type="ECO:0000313" key="2">
    <source>
        <dbReference type="EMBL" id="AXK45764.1"/>
    </source>
</evidence>
<keyword evidence="1" id="KW-0472">Membrane</keyword>
<protein>
    <submittedName>
        <fullName evidence="3">Uncharacterized protein</fullName>
    </submittedName>
</protein>
<dbReference type="EMBL" id="CP031356">
    <property type="protein sequence ID" value="AXK45764.1"/>
    <property type="molecule type" value="Genomic_DNA"/>
</dbReference>
<dbReference type="AlphaFoldDB" id="A0A345YPB2"/>
<reference evidence="2 4" key="1">
    <citation type="submission" date="2018-07" db="EMBL/GenBank/DDBJ databases">
        <title>Brachybacterium saurashtrense DSM 23186 genome sequence.</title>
        <authorList>
            <person name="Guo L."/>
        </authorList>
    </citation>
    <scope>NUCLEOTIDE SEQUENCE [LARGE SCALE GENOMIC DNA]</scope>
    <source>
        <strain evidence="2 4">DSM 23186</strain>
    </source>
</reference>
<dbReference type="Proteomes" id="UP000282185">
    <property type="component" value="Unassembled WGS sequence"/>
</dbReference>
<proteinExistence type="predicted"/>
<keyword evidence="1" id="KW-0812">Transmembrane</keyword>
<evidence type="ECO:0000313" key="3">
    <source>
        <dbReference type="EMBL" id="RRR24782.1"/>
    </source>
</evidence>
<evidence type="ECO:0000256" key="1">
    <source>
        <dbReference type="SAM" id="Phobius"/>
    </source>
</evidence>
<sequence length="66" mass="6917">MDSLPFVLLLLVALVDAGIGLWFLRQGLAAGARSAQGRPRVMLAGSMMLGAVLIAALAFFLFPPFG</sequence>
<reference evidence="3 5" key="2">
    <citation type="submission" date="2018-08" db="EMBL/GenBank/DDBJ databases">
        <title>Brachybacterium saurashtrense DSM 23186.</title>
        <authorList>
            <person name="Li Y."/>
        </authorList>
    </citation>
    <scope>NUCLEOTIDE SEQUENCE [LARGE SCALE GENOMIC DNA]</scope>
    <source>
        <strain evidence="3 5">DSM 23186</strain>
    </source>
</reference>
<feature type="transmembrane region" description="Helical" evidence="1">
    <location>
        <begin position="41"/>
        <end position="62"/>
    </location>
</feature>
<dbReference type="Proteomes" id="UP000254236">
    <property type="component" value="Chromosome"/>
</dbReference>
<organism evidence="3 5">
    <name type="scientific">Brachybacterium saurashtrense</name>
    <dbReference type="NCBI Taxonomy" id="556288"/>
    <lineage>
        <taxon>Bacteria</taxon>
        <taxon>Bacillati</taxon>
        <taxon>Actinomycetota</taxon>
        <taxon>Actinomycetes</taxon>
        <taxon>Micrococcales</taxon>
        <taxon>Dermabacteraceae</taxon>
        <taxon>Brachybacterium</taxon>
    </lineage>
</organism>
<name>A0A345YPB2_9MICO</name>
<keyword evidence="1" id="KW-1133">Transmembrane helix</keyword>
<accession>A0A345YPB2</accession>
<evidence type="ECO:0000313" key="5">
    <source>
        <dbReference type="Proteomes" id="UP000282185"/>
    </source>
</evidence>
<keyword evidence="4" id="KW-1185">Reference proteome</keyword>
<dbReference type="EMBL" id="QSWH01000001">
    <property type="protein sequence ID" value="RRR24782.1"/>
    <property type="molecule type" value="Genomic_DNA"/>
</dbReference>